<dbReference type="InterPro" id="IPR008928">
    <property type="entry name" value="6-hairpin_glycosidase_sf"/>
</dbReference>
<dbReference type="Pfam" id="PF03190">
    <property type="entry name" value="Thioredox_DsbH"/>
    <property type="match status" value="1"/>
</dbReference>
<reference evidence="3" key="1">
    <citation type="journal article" date="2019" name="Int. J. Syst. Evol. Microbiol.">
        <title>The Global Catalogue of Microorganisms (GCM) 10K type strain sequencing project: providing services to taxonomists for standard genome sequencing and annotation.</title>
        <authorList>
            <consortium name="The Broad Institute Genomics Platform"/>
            <consortium name="The Broad Institute Genome Sequencing Center for Infectious Disease"/>
            <person name="Wu L."/>
            <person name="Ma J."/>
        </authorList>
    </citation>
    <scope>NUCLEOTIDE SEQUENCE [LARGE SCALE GENOMIC DNA]</scope>
    <source>
        <strain evidence="3">JCM 9091</strain>
    </source>
</reference>
<evidence type="ECO:0000313" key="2">
    <source>
        <dbReference type="EMBL" id="GAA3031306.1"/>
    </source>
</evidence>
<dbReference type="EMBL" id="BAAAUF010000010">
    <property type="protein sequence ID" value="GAA3031306.1"/>
    <property type="molecule type" value="Genomic_DNA"/>
</dbReference>
<gene>
    <name evidence="2" type="ORF">GCM10010448_11600</name>
</gene>
<keyword evidence="3" id="KW-1185">Reference proteome</keyword>
<organism evidence="2 3">
    <name type="scientific">Streptomyces glomeratus</name>
    <dbReference type="NCBI Taxonomy" id="284452"/>
    <lineage>
        <taxon>Bacteria</taxon>
        <taxon>Bacillati</taxon>
        <taxon>Actinomycetota</taxon>
        <taxon>Actinomycetes</taxon>
        <taxon>Kitasatosporales</taxon>
        <taxon>Streptomycetaceae</taxon>
        <taxon>Streptomyces</taxon>
    </lineage>
</organism>
<dbReference type="PIRSF" id="PIRSF006402">
    <property type="entry name" value="UCP006402_thioredoxin"/>
    <property type="match status" value="1"/>
</dbReference>
<sequence>MNRLAHETSPYLLQHADNPVDWWPWSAEAFDEARKRNVPVLLSVGYSSCHWCHVMAHESFEDPQTAAYLNERFVSVKVDREERPDVDAVYMEAVQAATGQGGWPMTVFLTPDAEPFYFGTYFPPDPRHGMPSFRQVLQGVHQAWADRREEVTEVAGKIVRDLAGREFPYGDTRTPGEEELAQALLGLTREYDPQRGGFGGAPKFPPSMVLEFLLRHHARTGSEGALQMARDTCERMARGGLYDQLGGGFARYSVDRDWVVPHFEKMLYDNALLCRVYAHLWRATGSALARRVALETADFMVRELRTAEGGFASALDADSDDGTGRHVEGAYYVWTPAQLAEVLGPQDAELAAQYFGVTDEGTFEQGASVLQLPRSEGVFDADRVESIRRRLFEARAGRPAPGRDDKVVAAWNGLAVAALAETGAYFDRPDLVDAAIGAGDLLVRLHMDEQARLARTSKDGRAGANAGVLEDYADVAEGFLALASVTGEGVWLEFAGLLLGQVLTRFTDESGALYDTAADAEKLIRRPQDPTDNAAPSGWTAAAGALLAYAAQTGAEPHRTAAERALGVVKALGPRVPRFIGWGLAVAEALLDGPREVAIVGPSLDDPATRTLHRTALLGTAPGAVVAVGTPESDEFPLLADRVPANGEPTAYVCRNFTCDAPTTDPERLRRALSG</sequence>
<accession>A0ABP6L3A8</accession>
<dbReference type="CDD" id="cd02955">
    <property type="entry name" value="SSP411"/>
    <property type="match status" value="1"/>
</dbReference>
<name>A0ABP6L3A8_9ACTN</name>
<dbReference type="Gene3D" id="1.50.10.10">
    <property type="match status" value="1"/>
</dbReference>
<comment type="caution">
    <text evidence="2">The sequence shown here is derived from an EMBL/GenBank/DDBJ whole genome shotgun (WGS) entry which is preliminary data.</text>
</comment>
<proteinExistence type="predicted"/>
<feature type="domain" description="Spermatogenesis-associated protein 20-like TRX" evidence="1">
    <location>
        <begin position="1"/>
        <end position="162"/>
    </location>
</feature>
<dbReference type="SUPFAM" id="SSF52833">
    <property type="entry name" value="Thioredoxin-like"/>
    <property type="match status" value="1"/>
</dbReference>
<dbReference type="InterPro" id="IPR024705">
    <property type="entry name" value="Ssp411"/>
</dbReference>
<dbReference type="InterPro" id="IPR036249">
    <property type="entry name" value="Thioredoxin-like_sf"/>
</dbReference>
<protein>
    <submittedName>
        <fullName evidence="2">Thioredoxin domain-containing protein</fullName>
    </submittedName>
</protein>
<dbReference type="RefSeq" id="WP_234513162.1">
    <property type="nucleotide sequence ID" value="NZ_BAAAUF010000010.1"/>
</dbReference>
<dbReference type="InterPro" id="IPR004879">
    <property type="entry name" value="Ssp411-like_TRX"/>
</dbReference>
<dbReference type="Proteomes" id="UP001501532">
    <property type="component" value="Unassembled WGS sequence"/>
</dbReference>
<dbReference type="PANTHER" id="PTHR42899">
    <property type="entry name" value="SPERMATOGENESIS-ASSOCIATED PROTEIN 20"/>
    <property type="match status" value="1"/>
</dbReference>
<dbReference type="InterPro" id="IPR012341">
    <property type="entry name" value="6hp_glycosidase-like_sf"/>
</dbReference>
<evidence type="ECO:0000259" key="1">
    <source>
        <dbReference type="Pfam" id="PF03190"/>
    </source>
</evidence>
<dbReference type="Gene3D" id="3.40.30.10">
    <property type="entry name" value="Glutaredoxin"/>
    <property type="match status" value="1"/>
</dbReference>
<dbReference type="PANTHER" id="PTHR42899:SF1">
    <property type="entry name" value="SPERMATOGENESIS-ASSOCIATED PROTEIN 20"/>
    <property type="match status" value="1"/>
</dbReference>
<evidence type="ECO:0000313" key="3">
    <source>
        <dbReference type="Proteomes" id="UP001501532"/>
    </source>
</evidence>
<dbReference type="SUPFAM" id="SSF48208">
    <property type="entry name" value="Six-hairpin glycosidases"/>
    <property type="match status" value="1"/>
</dbReference>